<evidence type="ECO:0000259" key="1">
    <source>
        <dbReference type="PROSITE" id="PS51352"/>
    </source>
</evidence>
<accession>A0A7X9LDZ1</accession>
<dbReference type="InterPro" id="IPR046698">
    <property type="entry name" value="PedC-like"/>
</dbReference>
<name>A0A7X9LDZ1_STRRT</name>
<dbReference type="Pfam" id="PF20207">
    <property type="entry name" value="DUF6568"/>
    <property type="match status" value="1"/>
</dbReference>
<sequence length="114" mass="12562">MLNFADAVKDFERVTAQEAQKRIDSGGKIILFIGRSTCPFCRRFAPKLNKAAKTDHQAVAFLNSEDQNDLKAIQDLRSSYSVNTVPGLLVAQNGQVKVVCDSSLSEEAIRDFIA</sequence>
<dbReference type="AlphaFoldDB" id="A0A7X9LDZ1"/>
<comment type="caution">
    <text evidence="2">The sequence shown here is derived from an EMBL/GenBank/DDBJ whole genome shotgun (WGS) entry which is preliminary data.</text>
</comment>
<dbReference type="EMBL" id="JABASA010000014">
    <property type="protein sequence ID" value="NMD49491.1"/>
    <property type="molecule type" value="Genomic_DNA"/>
</dbReference>
<dbReference type="Proteomes" id="UP000532121">
    <property type="component" value="Unassembled WGS sequence"/>
</dbReference>
<organism evidence="2 3">
    <name type="scientific">Streptococcus ratti</name>
    <dbReference type="NCBI Taxonomy" id="1341"/>
    <lineage>
        <taxon>Bacteria</taxon>
        <taxon>Bacillati</taxon>
        <taxon>Bacillota</taxon>
        <taxon>Bacilli</taxon>
        <taxon>Lactobacillales</taxon>
        <taxon>Streptococcaceae</taxon>
        <taxon>Streptococcus</taxon>
    </lineage>
</organism>
<evidence type="ECO:0000313" key="2">
    <source>
        <dbReference type="EMBL" id="NMD49491.1"/>
    </source>
</evidence>
<dbReference type="CDD" id="cd02947">
    <property type="entry name" value="TRX_family"/>
    <property type="match status" value="1"/>
</dbReference>
<dbReference type="SUPFAM" id="SSF52833">
    <property type="entry name" value="Thioredoxin-like"/>
    <property type="match status" value="1"/>
</dbReference>
<gene>
    <name evidence="2" type="ORF">HHO37_07425</name>
</gene>
<dbReference type="RefSeq" id="WP_193523734.1">
    <property type="nucleotide sequence ID" value="NZ_JABASA010000014.1"/>
</dbReference>
<dbReference type="InterPro" id="IPR036249">
    <property type="entry name" value="Thioredoxin-like_sf"/>
</dbReference>
<evidence type="ECO:0000313" key="3">
    <source>
        <dbReference type="Proteomes" id="UP000532121"/>
    </source>
</evidence>
<dbReference type="PROSITE" id="PS51352">
    <property type="entry name" value="THIOREDOXIN_2"/>
    <property type="match status" value="1"/>
</dbReference>
<reference evidence="2 3" key="1">
    <citation type="submission" date="2020-04" db="EMBL/GenBank/DDBJ databases">
        <title>MicrobeNet Type strains.</title>
        <authorList>
            <person name="Nicholson A.C."/>
        </authorList>
    </citation>
    <scope>NUCLEOTIDE SEQUENCE [LARGE SCALE GENOMIC DNA]</scope>
    <source>
        <strain evidence="2 3">DSM 22768</strain>
    </source>
</reference>
<dbReference type="PROSITE" id="PS51354">
    <property type="entry name" value="GLUTAREDOXIN_2"/>
    <property type="match status" value="1"/>
</dbReference>
<dbReference type="Gene3D" id="3.40.30.10">
    <property type="entry name" value="Glutaredoxin"/>
    <property type="match status" value="1"/>
</dbReference>
<dbReference type="InterPro" id="IPR013766">
    <property type="entry name" value="Thioredoxin_domain"/>
</dbReference>
<feature type="domain" description="Thioredoxin" evidence="1">
    <location>
        <begin position="2"/>
        <end position="114"/>
    </location>
</feature>
<protein>
    <submittedName>
        <fullName evidence="2">Thiol reductase thioredoxin</fullName>
    </submittedName>
</protein>
<proteinExistence type="predicted"/>